<gene>
    <name evidence="3" type="ORF">LC087_01760</name>
</gene>
<keyword evidence="1" id="KW-0175">Coiled coil</keyword>
<dbReference type="EMBL" id="CP129013">
    <property type="protein sequence ID" value="WLR42971.1"/>
    <property type="molecule type" value="Genomic_DNA"/>
</dbReference>
<evidence type="ECO:0000313" key="3">
    <source>
        <dbReference type="EMBL" id="WLR42971.1"/>
    </source>
</evidence>
<keyword evidence="4" id="KW-1185">Reference proteome</keyword>
<feature type="region of interest" description="Disordered" evidence="2">
    <location>
        <begin position="183"/>
        <end position="212"/>
    </location>
</feature>
<organism evidence="3 4">
    <name type="scientific">Bacillus carboniphilus</name>
    <dbReference type="NCBI Taxonomy" id="86663"/>
    <lineage>
        <taxon>Bacteria</taxon>
        <taxon>Bacillati</taxon>
        <taxon>Bacillota</taxon>
        <taxon>Bacilli</taxon>
        <taxon>Bacillales</taxon>
        <taxon>Bacillaceae</taxon>
        <taxon>Bacillus</taxon>
    </lineage>
</organism>
<name>A0ABY9JU89_9BACI</name>
<dbReference type="Proteomes" id="UP001197974">
    <property type="component" value="Chromosome"/>
</dbReference>
<proteinExistence type="predicted"/>
<evidence type="ECO:0000256" key="1">
    <source>
        <dbReference type="SAM" id="Coils"/>
    </source>
</evidence>
<evidence type="ECO:0000256" key="2">
    <source>
        <dbReference type="SAM" id="MobiDB-lite"/>
    </source>
</evidence>
<protein>
    <submittedName>
        <fullName evidence="3">Uncharacterized protein</fullName>
    </submittedName>
</protein>
<evidence type="ECO:0000313" key="4">
    <source>
        <dbReference type="Proteomes" id="UP001197974"/>
    </source>
</evidence>
<sequence length="228" mass="27770">MIQIEKEVLDRMKSELIFFKEKAAKSSHLEILFQDQQITIKKLKREINQLVKQITEFETQFDEEQYNEQRIEELLQDNEKKDKKITMLSKETQKKDEIISNLKEENEQIKNKLTLKETQQKVLESLSQEVEEESEVQAELPFHLETTEQENDEDDIEEMDFINDEQSPVDEDAWFYRNIQELNQSRHMQRQRGERKKNYRRNEQKRNRKVVRRPEIDFLSLEESNFNK</sequence>
<accession>A0ABY9JU89</accession>
<feature type="compositionally biased region" description="Basic residues" evidence="2">
    <location>
        <begin position="187"/>
        <end position="199"/>
    </location>
</feature>
<dbReference type="RefSeq" id="WP_226538788.1">
    <property type="nucleotide sequence ID" value="NZ_CP129013.1"/>
</dbReference>
<reference evidence="3 4" key="1">
    <citation type="submission" date="2023-06" db="EMBL/GenBank/DDBJ databases">
        <title>Five Gram-positive bacteria isolated from mangrove sediments in Shenzhen, Guangdong, China.</title>
        <authorList>
            <person name="Yu S."/>
            <person name="Zheng W."/>
            <person name="Huang Y."/>
        </authorList>
    </citation>
    <scope>NUCLEOTIDE SEQUENCE [LARGE SCALE GENOMIC DNA]</scope>
    <source>
        <strain evidence="3 4">SaN35-3</strain>
    </source>
</reference>
<feature type="coiled-coil region" evidence="1">
    <location>
        <begin position="33"/>
        <end position="136"/>
    </location>
</feature>